<dbReference type="GO" id="GO:0003676">
    <property type="term" value="F:nucleic acid binding"/>
    <property type="evidence" value="ECO:0007669"/>
    <property type="project" value="InterPro"/>
</dbReference>
<evidence type="ECO:0000313" key="4">
    <source>
        <dbReference type="EMBL" id="KAH7963849.1"/>
    </source>
</evidence>
<dbReference type="CDD" id="cd01650">
    <property type="entry name" value="RT_nLTR_like"/>
    <property type="match status" value="1"/>
</dbReference>
<keyword evidence="5" id="KW-1185">Reference proteome</keyword>
<dbReference type="VEuPathDB" id="VectorBase:RSAN_042446"/>
<feature type="compositionally biased region" description="Polar residues" evidence="1">
    <location>
        <begin position="1950"/>
        <end position="1972"/>
    </location>
</feature>
<dbReference type="SUPFAM" id="SSF56672">
    <property type="entry name" value="DNA/RNA polymerases"/>
    <property type="match status" value="1"/>
</dbReference>
<evidence type="ECO:0000259" key="2">
    <source>
        <dbReference type="PROSITE" id="PS50878"/>
    </source>
</evidence>
<evidence type="ECO:0000313" key="5">
    <source>
        <dbReference type="Proteomes" id="UP000821837"/>
    </source>
</evidence>
<dbReference type="InterPro" id="IPR012337">
    <property type="entry name" value="RNaseH-like_sf"/>
</dbReference>
<reference evidence="4" key="2">
    <citation type="submission" date="2021-09" db="EMBL/GenBank/DDBJ databases">
        <authorList>
            <person name="Jia N."/>
            <person name="Wang J."/>
            <person name="Shi W."/>
            <person name="Du L."/>
            <person name="Sun Y."/>
            <person name="Zhan W."/>
            <person name="Jiang J."/>
            <person name="Wang Q."/>
            <person name="Zhang B."/>
            <person name="Ji P."/>
            <person name="Sakyi L.B."/>
            <person name="Cui X."/>
            <person name="Yuan T."/>
            <person name="Jiang B."/>
            <person name="Yang W."/>
            <person name="Lam T.T.-Y."/>
            <person name="Chang Q."/>
            <person name="Ding S."/>
            <person name="Wang X."/>
            <person name="Zhu J."/>
            <person name="Ruan X."/>
            <person name="Zhao L."/>
            <person name="Wei J."/>
            <person name="Que T."/>
            <person name="Du C."/>
            <person name="Cheng J."/>
            <person name="Dai P."/>
            <person name="Han X."/>
            <person name="Huang E."/>
            <person name="Gao Y."/>
            <person name="Liu J."/>
            <person name="Shao H."/>
            <person name="Ye R."/>
            <person name="Li L."/>
            <person name="Wei W."/>
            <person name="Wang X."/>
            <person name="Wang C."/>
            <person name="Huo Q."/>
            <person name="Li W."/>
            <person name="Guo W."/>
            <person name="Chen H."/>
            <person name="Chen S."/>
            <person name="Zhou L."/>
            <person name="Zhou L."/>
            <person name="Ni X."/>
            <person name="Tian J."/>
            <person name="Zhou Y."/>
            <person name="Sheng Y."/>
            <person name="Liu T."/>
            <person name="Pan Y."/>
            <person name="Xia L."/>
            <person name="Li J."/>
            <person name="Zhao F."/>
            <person name="Cao W."/>
        </authorList>
    </citation>
    <scope>NUCLEOTIDE SEQUENCE</scope>
    <source>
        <strain evidence="4">Rsan-2018</strain>
        <tissue evidence="4">Larvae</tissue>
    </source>
</reference>
<dbReference type="Proteomes" id="UP000821837">
    <property type="component" value="Chromosome 3"/>
</dbReference>
<dbReference type="VEuPathDB" id="VectorBase:RSAN_043605"/>
<proteinExistence type="predicted"/>
<dbReference type="GO" id="GO:0004523">
    <property type="term" value="F:RNA-DNA hybrid ribonuclease activity"/>
    <property type="evidence" value="ECO:0007669"/>
    <property type="project" value="InterPro"/>
</dbReference>
<dbReference type="GO" id="GO:0071897">
    <property type="term" value="P:DNA biosynthetic process"/>
    <property type="evidence" value="ECO:0007669"/>
    <property type="project" value="UniProtKB-ARBA"/>
</dbReference>
<dbReference type="Gene3D" id="3.60.10.10">
    <property type="entry name" value="Endonuclease/exonuclease/phosphatase"/>
    <property type="match status" value="1"/>
</dbReference>
<feature type="domain" description="RNase H type-1" evidence="3">
    <location>
        <begin position="1747"/>
        <end position="1880"/>
    </location>
</feature>
<dbReference type="Pfam" id="PF00075">
    <property type="entry name" value="RNase_H"/>
    <property type="match status" value="1"/>
</dbReference>
<evidence type="ECO:0000259" key="3">
    <source>
        <dbReference type="PROSITE" id="PS50879"/>
    </source>
</evidence>
<dbReference type="CDD" id="cd09276">
    <property type="entry name" value="Rnase_HI_RT_non_LTR"/>
    <property type="match status" value="1"/>
</dbReference>
<dbReference type="InterPro" id="IPR002156">
    <property type="entry name" value="RNaseH_domain"/>
</dbReference>
<accession>A0A9D4Q3R4</accession>
<dbReference type="EMBL" id="JABSTV010001249">
    <property type="protein sequence ID" value="KAH7963849.1"/>
    <property type="molecule type" value="Genomic_DNA"/>
</dbReference>
<gene>
    <name evidence="4" type="ORF">HPB52_023722</name>
</gene>
<name>A0A9D4Q3R4_RHISA</name>
<dbReference type="InterPro" id="IPR043502">
    <property type="entry name" value="DNA/RNA_pol_sf"/>
</dbReference>
<dbReference type="InterPro" id="IPR036397">
    <property type="entry name" value="RNaseH_sf"/>
</dbReference>
<comment type="caution">
    <text evidence="4">The sequence shown here is derived from an EMBL/GenBank/DDBJ whole genome shotgun (WGS) entry which is preliminary data.</text>
</comment>
<dbReference type="VEuPathDB" id="VectorBase:RSAN_026314"/>
<dbReference type="InterPro" id="IPR036691">
    <property type="entry name" value="Endo/exonu/phosph_ase_sf"/>
</dbReference>
<organism evidence="4 5">
    <name type="scientific">Rhipicephalus sanguineus</name>
    <name type="common">Brown dog tick</name>
    <name type="synonym">Ixodes sanguineus</name>
    <dbReference type="NCBI Taxonomy" id="34632"/>
    <lineage>
        <taxon>Eukaryota</taxon>
        <taxon>Metazoa</taxon>
        <taxon>Ecdysozoa</taxon>
        <taxon>Arthropoda</taxon>
        <taxon>Chelicerata</taxon>
        <taxon>Arachnida</taxon>
        <taxon>Acari</taxon>
        <taxon>Parasitiformes</taxon>
        <taxon>Ixodida</taxon>
        <taxon>Ixodoidea</taxon>
        <taxon>Ixodidae</taxon>
        <taxon>Rhipicephalinae</taxon>
        <taxon>Rhipicephalus</taxon>
        <taxon>Rhipicephalus</taxon>
    </lineage>
</organism>
<dbReference type="Pfam" id="PF14529">
    <property type="entry name" value="Exo_endo_phos_2"/>
    <property type="match status" value="1"/>
</dbReference>
<dbReference type="PROSITE" id="PS50878">
    <property type="entry name" value="RT_POL"/>
    <property type="match status" value="1"/>
</dbReference>
<dbReference type="Pfam" id="PF00078">
    <property type="entry name" value="RVT_1"/>
    <property type="match status" value="1"/>
</dbReference>
<dbReference type="InterPro" id="IPR000477">
    <property type="entry name" value="RT_dom"/>
</dbReference>
<evidence type="ECO:0008006" key="6">
    <source>
        <dbReference type="Google" id="ProtNLM"/>
    </source>
</evidence>
<dbReference type="InterPro" id="IPR005135">
    <property type="entry name" value="Endo/exonuclease/phosphatase"/>
</dbReference>
<feature type="domain" description="Reverse transcriptase" evidence="2">
    <location>
        <begin position="1357"/>
        <end position="1627"/>
    </location>
</feature>
<protein>
    <recommendedName>
        <fullName evidence="6">Tick transposon</fullName>
    </recommendedName>
</protein>
<dbReference type="PANTHER" id="PTHR19446">
    <property type="entry name" value="REVERSE TRANSCRIPTASES"/>
    <property type="match status" value="1"/>
</dbReference>
<reference evidence="4" key="1">
    <citation type="journal article" date="2020" name="Cell">
        <title>Large-Scale Comparative Analyses of Tick Genomes Elucidate Their Genetic Diversity and Vector Capacities.</title>
        <authorList>
            <consortium name="Tick Genome and Microbiome Consortium (TIGMIC)"/>
            <person name="Jia N."/>
            <person name="Wang J."/>
            <person name="Shi W."/>
            <person name="Du L."/>
            <person name="Sun Y."/>
            <person name="Zhan W."/>
            <person name="Jiang J.F."/>
            <person name="Wang Q."/>
            <person name="Zhang B."/>
            <person name="Ji P."/>
            <person name="Bell-Sakyi L."/>
            <person name="Cui X.M."/>
            <person name="Yuan T.T."/>
            <person name="Jiang B.G."/>
            <person name="Yang W.F."/>
            <person name="Lam T.T."/>
            <person name="Chang Q.C."/>
            <person name="Ding S.J."/>
            <person name="Wang X.J."/>
            <person name="Zhu J.G."/>
            <person name="Ruan X.D."/>
            <person name="Zhao L."/>
            <person name="Wei J.T."/>
            <person name="Ye R.Z."/>
            <person name="Que T.C."/>
            <person name="Du C.H."/>
            <person name="Zhou Y.H."/>
            <person name="Cheng J.X."/>
            <person name="Dai P.F."/>
            <person name="Guo W.B."/>
            <person name="Han X.H."/>
            <person name="Huang E.J."/>
            <person name="Li L.F."/>
            <person name="Wei W."/>
            <person name="Gao Y.C."/>
            <person name="Liu J.Z."/>
            <person name="Shao H.Z."/>
            <person name="Wang X."/>
            <person name="Wang C.C."/>
            <person name="Yang T.C."/>
            <person name="Huo Q.B."/>
            <person name="Li W."/>
            <person name="Chen H.Y."/>
            <person name="Chen S.E."/>
            <person name="Zhou L.G."/>
            <person name="Ni X.B."/>
            <person name="Tian J.H."/>
            <person name="Sheng Y."/>
            <person name="Liu T."/>
            <person name="Pan Y.S."/>
            <person name="Xia L.Y."/>
            <person name="Li J."/>
            <person name="Zhao F."/>
            <person name="Cao W.C."/>
        </authorList>
    </citation>
    <scope>NUCLEOTIDE SEQUENCE</scope>
    <source>
        <strain evidence="4">Rsan-2018</strain>
    </source>
</reference>
<dbReference type="SUPFAM" id="SSF53098">
    <property type="entry name" value="Ribonuclease H-like"/>
    <property type="match status" value="1"/>
</dbReference>
<feature type="region of interest" description="Disordered" evidence="1">
    <location>
        <begin position="1947"/>
        <end position="1972"/>
    </location>
</feature>
<dbReference type="SUPFAM" id="SSF56219">
    <property type="entry name" value="DNase I-like"/>
    <property type="match status" value="1"/>
</dbReference>
<sequence>MVRTDTHVAVACDPYRNGGKMQKMPEGFTVIAHEKDPSALVLVRRPSFDICPMSVTKFVVAVYCQSTTYHFTLVSVYAPPHKPIDPVLRALEEVVAKSRSPNIVVAGDLNAKHRAWGPRAGDDRGARVAEFASATGLVFLNDPESDPTYETAYASSWIDVTLATPSALAAGYIWQVQQDETFSEHKYISTRIGDTRSDQRKRLTRFAQSELLGVLANEQWFSRVTQAQPASSEALDHVLEGFYHVFNRHLKRHLRPVKDSAGGKSWWTPDLACQRKGVNAKRRRFQRCSDPVLRSFLQQEYSASLARFRLRVKEAKRAYEAECHSACSRANVFSQSYREAFGKTRPPRLLPPLEREDGTLTSTHLESAALLLRTQIAVDSSATDLPSHAEIRRLANAPYDSSAQDVPFTEQEVADVLAHMPPRSSPGPDSITPLLKRAVQGTTWGGMERVRPTVRLSPSERSLTYKDSLRILGVVFDRRLSFFMHAEFLREKAETLVAKLDSLARMQGGQLRPAQNIRLYRSVILPAITYASPIWWDELRPDCRLRSRLVSLQRTVLLYLLGAFRTTRTTALQVLMRAPPITLELERCNAEFRLLIERKPIRYGDLLIHPDSVLYAPDPWGEHPAKRLAYGFTRLSRQDAKTLAITYGTHVYTDGSYSPRSIASIIKDELHQALRDPVTLDNTMAVPTEYRRATYAEALKRPASSPPLFVHAPPTVSLQSAQQLQYCEDTRTSPPFVYAGPVAHRSEQPVVALTEALAHVKAHERNTTVRIYTDCLSALQAIADYRTYDPRILTIKTLVRDVSQELHRWAEEWRTQNSDTALFRWVPNALDIPGWFPPNKALVTFLTGHGRFHLYFCRFRLLPNNLCACGIACEDIDHYLYDCRITAHLAERVRPRLDYLDRRYPVLLRYPANRALFIYIVRAISEDNTTSAPTRPRIGELCGWSRPVGHMQARSVSSVGCARAIYSPAGLHLTKTTNIVTPFWCTGPSRVPPAAIDEAWQANKSSTLQPRHWNPATGARAGPPGHECTYISFPRTATPGCAGLSKRTLLYSTADSSATCSCHISLKPGHPTQPGPTVSLTTSNKDYRAYAHDQVTVGDPPASGKRLTSYALCQLLDTLRREVWFSRVSGATIASPEALHRVLATFQALYDKIYRRHLRPVRTRPTSKPWFTPDLSIERSAVAAKRRRFQRTRDVQMRAVYRREYTSALAAYRIHIREARDVHIRGYALSCVHAYLFSKPFKEAFGRLRQFRCIPALIGSDGTVTATHLESAALLLRTQIAVDDHTTDEDIHMHTRSLASAPYATVSQDIPFSYSEVVDVLRNTPNKSAAGPDIITPVIMKALFQHHPRFFMMIFNAALALGYFPRCWRTARVTFIYKTGRPADRTSSYRPICVSSVFGKTLERLLNGRLQHYLERQGLIHPRQYGFTRGRSSILALHTLKENLMRLKAQRMPAILMSLDFHGAFDSVWHPLVLRYFRERDLRSRLYHLLRTFLSERSVYVQSQAGRVEAHPTLGSPQGSPLSPLLWNVVIDSLLSLQMPPGVVIQAYTDDTIILVPAPSREALGILASDVLRRVIAWCREVKVSLNCDKTFCVLFSHGVGGMERVHPTRACVRPAQKVLLYRQVILPALTYGSPVWWGESHVDCRLRVRILMIQRVALLALTRAYKTTSTAALQVLMHAPPIDLELERLNAEFRLFTLRKHVAFGSLRFRPDWVAQPHTTLLIHPSLPAAVPFARLTREQARAASHTHAVHVYTDGSFTTISAGAAFVVFAWPDKVLATGRFKLHRATSAYSAEVVAFREALHHLLAARYMAPVAIYTDCLSLLQALASPRNVEPHIMAIRSLIRKLSRHVRVYVYHVPGHSGVFGNEVADYMAERASRAGHQRTLPLPFRAVRSQLRRELHVLWAIRWREEYKHTELFRWTTDVCALPTYFPPPPALATLVTGHGRTTAESSDGTGVSTAPARNTTRNSTTTQIVAQAELLRDLFSSPPPPQALRRWFQ</sequence>
<dbReference type="PROSITE" id="PS50879">
    <property type="entry name" value="RNASE_H_1"/>
    <property type="match status" value="1"/>
</dbReference>
<evidence type="ECO:0000256" key="1">
    <source>
        <dbReference type="SAM" id="MobiDB-lite"/>
    </source>
</evidence>
<dbReference type="GO" id="GO:0042575">
    <property type="term" value="C:DNA polymerase complex"/>
    <property type="evidence" value="ECO:0007669"/>
    <property type="project" value="UniProtKB-ARBA"/>
</dbReference>
<dbReference type="Gene3D" id="3.30.420.10">
    <property type="entry name" value="Ribonuclease H-like superfamily/Ribonuclease H"/>
    <property type="match status" value="1"/>
</dbReference>